<dbReference type="VEuPathDB" id="FungiDB:PSTT_10901"/>
<sequence length="103" mass="11495">MVSQASLNTVQTGNQQPAAQNPQDVFSPQTLAALEAIVLRWEQRLREEIIQDEHDSVSANQLAAFNLEVQQISNQLDLAESSLDVIVNQMFQTRIHTVNPSPQ</sequence>
<evidence type="ECO:0000256" key="1">
    <source>
        <dbReference type="SAM" id="MobiDB-lite"/>
    </source>
</evidence>
<keyword evidence="3" id="KW-1185">Reference proteome</keyword>
<reference evidence="2" key="1">
    <citation type="submission" date="2017-12" db="EMBL/GenBank/DDBJ databases">
        <title>Gene loss provides genomic basis for host adaptation in cereal stripe rust fungi.</title>
        <authorList>
            <person name="Xia C."/>
        </authorList>
    </citation>
    <scope>NUCLEOTIDE SEQUENCE [LARGE SCALE GENOMIC DNA]</scope>
    <source>
        <strain evidence="2">93-210</strain>
    </source>
</reference>
<accession>A0A2S4V2H4</accession>
<dbReference type="AlphaFoldDB" id="A0A2S4V2H4"/>
<protein>
    <submittedName>
        <fullName evidence="2">Uncharacterized protein</fullName>
    </submittedName>
</protein>
<dbReference type="EMBL" id="PKSL01000121">
    <property type="protein sequence ID" value="POW03708.1"/>
    <property type="molecule type" value="Genomic_DNA"/>
</dbReference>
<proteinExistence type="predicted"/>
<name>A0A2S4V2H4_9BASI</name>
<dbReference type="Proteomes" id="UP000239156">
    <property type="component" value="Unassembled WGS sequence"/>
</dbReference>
<evidence type="ECO:0000313" key="3">
    <source>
        <dbReference type="Proteomes" id="UP000239156"/>
    </source>
</evidence>
<organism evidence="2 3">
    <name type="scientific">Puccinia striiformis</name>
    <dbReference type="NCBI Taxonomy" id="27350"/>
    <lineage>
        <taxon>Eukaryota</taxon>
        <taxon>Fungi</taxon>
        <taxon>Dikarya</taxon>
        <taxon>Basidiomycota</taxon>
        <taxon>Pucciniomycotina</taxon>
        <taxon>Pucciniomycetes</taxon>
        <taxon>Pucciniales</taxon>
        <taxon>Pucciniaceae</taxon>
        <taxon>Puccinia</taxon>
    </lineage>
</organism>
<evidence type="ECO:0000313" key="2">
    <source>
        <dbReference type="EMBL" id="POW03708.1"/>
    </source>
</evidence>
<comment type="caution">
    <text evidence="2">The sequence shown here is derived from an EMBL/GenBank/DDBJ whole genome shotgun (WGS) entry which is preliminary data.</text>
</comment>
<dbReference type="VEuPathDB" id="FungiDB:PSHT_01758"/>
<gene>
    <name evidence="2" type="ORF">PSTT_10901</name>
</gene>
<feature type="region of interest" description="Disordered" evidence="1">
    <location>
        <begin position="1"/>
        <end position="24"/>
    </location>
</feature>